<evidence type="ECO:0000256" key="4">
    <source>
        <dbReference type="SAM" id="Phobius"/>
    </source>
</evidence>
<name>A0A176K159_9BACT</name>
<proteinExistence type="predicted"/>
<keyword evidence="7" id="KW-1185">Reference proteome</keyword>
<feature type="transmembrane region" description="Helical" evidence="4">
    <location>
        <begin position="360"/>
        <end position="381"/>
    </location>
</feature>
<sequence length="392" mass="42554">MKAAHLLVLYTAVTGVGGSMFRVVFNLFLREQGFSNDFIGSVTSASLWGSALLGLAIGILADRTGKKKIIALASFLVPVTGILMILQIPKTALLTLSFFRGGFFSIGFTVITAALTMTTDHGNRAKIFGANFGISMGAGVFGNFLGGLFGDLIGLKGTIVISMVLYLLSIVPVSFIKFIDFKSSIKEIFNFNGLDKSQWKILLLYFGANATVGFGAGLFIHFGNLIFKDLFGLSATMIGISLSIAQIGTAAGAIFSHKLGKKFGPLKFAFLMQLLVVPLIFSLAYVREPFAFTGLYAFRFVFMNITVPIMNSVVFSRLPREKLSTISGVNGLLNNSLRAIAAMFFGQIVGASIIGYSRLFLISTFFYALNALIAFAIYRLYERGKQTRQLFN</sequence>
<dbReference type="InterPro" id="IPR036259">
    <property type="entry name" value="MFS_trans_sf"/>
</dbReference>
<feature type="transmembrane region" description="Helical" evidence="4">
    <location>
        <begin position="7"/>
        <end position="25"/>
    </location>
</feature>
<feature type="transmembrane region" description="Helical" evidence="4">
    <location>
        <begin position="233"/>
        <end position="256"/>
    </location>
</feature>
<evidence type="ECO:0000313" key="7">
    <source>
        <dbReference type="Proteomes" id="UP000077339"/>
    </source>
</evidence>
<feature type="transmembrane region" description="Helical" evidence="4">
    <location>
        <begin position="336"/>
        <end position="354"/>
    </location>
</feature>
<dbReference type="PANTHER" id="PTHR23520">
    <property type="entry name" value="TRANSPORTER, PUTATIVE (AFU_ORTHOLOGUE AFUA_3G04000)-RELATED"/>
    <property type="match status" value="1"/>
</dbReference>
<evidence type="ECO:0000313" key="6">
    <source>
        <dbReference type="EMBL" id="OAA30616.1"/>
    </source>
</evidence>
<feature type="transmembrane region" description="Helical" evidence="4">
    <location>
        <begin position="158"/>
        <end position="181"/>
    </location>
</feature>
<dbReference type="Proteomes" id="UP000077339">
    <property type="component" value="Unassembled WGS sequence"/>
</dbReference>
<feature type="transmembrane region" description="Helical" evidence="4">
    <location>
        <begin position="94"/>
        <end position="115"/>
    </location>
</feature>
<accession>A0A176K159</accession>
<feature type="transmembrane region" description="Helical" evidence="4">
    <location>
        <begin position="292"/>
        <end position="315"/>
    </location>
</feature>
<feature type="transmembrane region" description="Helical" evidence="4">
    <location>
        <begin position="202"/>
        <end position="227"/>
    </location>
</feature>
<dbReference type="AlphaFoldDB" id="A0A176K159"/>
<dbReference type="OrthoDB" id="48826at2"/>
<evidence type="ECO:0000256" key="3">
    <source>
        <dbReference type="ARBA" id="ARBA00023136"/>
    </source>
</evidence>
<feature type="domain" description="Major facilitator superfamily (MFS) profile" evidence="5">
    <location>
        <begin position="3"/>
        <end position="382"/>
    </location>
</feature>
<dbReference type="RefSeq" id="WP_068347406.1">
    <property type="nucleotide sequence ID" value="NZ_JFHK01000008.1"/>
</dbReference>
<organism evidence="6 7">
    <name type="scientific">Kosmotoga arenicorallina S304</name>
    <dbReference type="NCBI Taxonomy" id="1453497"/>
    <lineage>
        <taxon>Bacteria</taxon>
        <taxon>Thermotogati</taxon>
        <taxon>Thermotogota</taxon>
        <taxon>Thermotogae</taxon>
        <taxon>Kosmotogales</taxon>
        <taxon>Kosmotogaceae</taxon>
        <taxon>Kosmotoga</taxon>
    </lineage>
</organism>
<keyword evidence="1 4" id="KW-0812">Transmembrane</keyword>
<keyword evidence="2 4" id="KW-1133">Transmembrane helix</keyword>
<keyword evidence="3 4" id="KW-0472">Membrane</keyword>
<reference evidence="6 7" key="1">
    <citation type="submission" date="2014-02" db="EMBL/GenBank/DDBJ databases">
        <title>Kosmotoga genome sequencing.</title>
        <authorList>
            <person name="Pollo S.M."/>
            <person name="Charchuk R."/>
            <person name="Nesbo C.L."/>
        </authorList>
    </citation>
    <scope>NUCLEOTIDE SEQUENCE [LARGE SCALE GENOMIC DNA]</scope>
    <source>
        <strain evidence="6 7">S304</strain>
    </source>
</reference>
<dbReference type="STRING" id="1453497.AT15_10050"/>
<dbReference type="InterPro" id="IPR011701">
    <property type="entry name" value="MFS"/>
</dbReference>
<feature type="transmembrane region" description="Helical" evidence="4">
    <location>
        <begin position="268"/>
        <end position="286"/>
    </location>
</feature>
<dbReference type="Gene3D" id="1.20.1250.20">
    <property type="entry name" value="MFS general substrate transporter like domains"/>
    <property type="match status" value="2"/>
</dbReference>
<dbReference type="PROSITE" id="PS50850">
    <property type="entry name" value="MFS"/>
    <property type="match status" value="1"/>
</dbReference>
<dbReference type="Pfam" id="PF07690">
    <property type="entry name" value="MFS_1"/>
    <property type="match status" value="1"/>
</dbReference>
<dbReference type="SUPFAM" id="SSF103473">
    <property type="entry name" value="MFS general substrate transporter"/>
    <property type="match status" value="1"/>
</dbReference>
<feature type="transmembrane region" description="Helical" evidence="4">
    <location>
        <begin position="69"/>
        <end position="88"/>
    </location>
</feature>
<dbReference type="PATRIC" id="fig|1453497.3.peg.1990"/>
<evidence type="ECO:0000259" key="5">
    <source>
        <dbReference type="PROSITE" id="PS50850"/>
    </source>
</evidence>
<feature type="transmembrane region" description="Helical" evidence="4">
    <location>
        <begin position="45"/>
        <end position="62"/>
    </location>
</feature>
<gene>
    <name evidence="6" type="ORF">AT15_10050</name>
</gene>
<feature type="transmembrane region" description="Helical" evidence="4">
    <location>
        <begin position="127"/>
        <end position="146"/>
    </location>
</feature>
<evidence type="ECO:0000256" key="2">
    <source>
        <dbReference type="ARBA" id="ARBA00022989"/>
    </source>
</evidence>
<protein>
    <submittedName>
        <fullName evidence="6">Arabinose ABC transporter permease</fullName>
    </submittedName>
</protein>
<dbReference type="GO" id="GO:0022857">
    <property type="term" value="F:transmembrane transporter activity"/>
    <property type="evidence" value="ECO:0007669"/>
    <property type="project" value="InterPro"/>
</dbReference>
<dbReference type="EMBL" id="JFHK01000008">
    <property type="protein sequence ID" value="OAA30616.1"/>
    <property type="molecule type" value="Genomic_DNA"/>
</dbReference>
<dbReference type="PANTHER" id="PTHR23520:SF5">
    <property type="entry name" value="TRANSPORTER, PUTATIVE (AFU_ORTHOLOGUE AFUA_3G04000)-RELATED"/>
    <property type="match status" value="1"/>
</dbReference>
<dbReference type="InterPro" id="IPR020846">
    <property type="entry name" value="MFS_dom"/>
</dbReference>
<evidence type="ECO:0000256" key="1">
    <source>
        <dbReference type="ARBA" id="ARBA00022692"/>
    </source>
</evidence>
<comment type="caution">
    <text evidence="6">The sequence shown here is derived from an EMBL/GenBank/DDBJ whole genome shotgun (WGS) entry which is preliminary data.</text>
</comment>